<dbReference type="PANTHER" id="PTHR10091:SF0">
    <property type="entry name" value="GALACTOSE MUTAROTASE"/>
    <property type="match status" value="1"/>
</dbReference>
<dbReference type="NCBIfam" id="NF008277">
    <property type="entry name" value="PRK11055.1"/>
    <property type="match status" value="1"/>
</dbReference>
<name>A0ABS5NW95_9BACI</name>
<dbReference type="PANTHER" id="PTHR10091">
    <property type="entry name" value="ALDOSE-1-EPIMERASE"/>
    <property type="match status" value="1"/>
</dbReference>
<accession>A0ABS5NW95</accession>
<keyword evidence="7 8" id="KW-0119">Carbohydrate metabolism</keyword>
<dbReference type="PIRSF" id="PIRSF005096">
    <property type="entry name" value="GALM"/>
    <property type="match status" value="1"/>
</dbReference>
<dbReference type="InterPro" id="IPR014718">
    <property type="entry name" value="GH-type_carb-bd"/>
</dbReference>
<dbReference type="InterPro" id="IPR011013">
    <property type="entry name" value="Gal_mutarotase_sf_dom"/>
</dbReference>
<dbReference type="PROSITE" id="PS00545">
    <property type="entry name" value="ALDOSE_1_EPIMERASE"/>
    <property type="match status" value="1"/>
</dbReference>
<evidence type="ECO:0000313" key="10">
    <source>
        <dbReference type="Proteomes" id="UP000681027"/>
    </source>
</evidence>
<dbReference type="InterPro" id="IPR015443">
    <property type="entry name" value="Aldose_1-epimerase"/>
</dbReference>
<proteinExistence type="inferred from homology"/>
<keyword evidence="10" id="KW-1185">Reference proteome</keyword>
<organism evidence="9 10">
    <name type="scientific">Cytobacillus citreus</name>
    <dbReference type="NCBI Taxonomy" id="2833586"/>
    <lineage>
        <taxon>Bacteria</taxon>
        <taxon>Bacillati</taxon>
        <taxon>Bacillota</taxon>
        <taxon>Bacilli</taxon>
        <taxon>Bacillales</taxon>
        <taxon>Bacillaceae</taxon>
        <taxon>Cytobacillus</taxon>
    </lineage>
</organism>
<dbReference type="EMBL" id="JAGYPM010000004">
    <property type="protein sequence ID" value="MBS4192100.1"/>
    <property type="molecule type" value="Genomic_DNA"/>
</dbReference>
<sequence>MKIIERLFGHYKGESVKEYTLYNDSGMSVSCLNYGCIISKIMVPDRNGNVENIVLGFEDFNAYLKWSPYFGAIVGRVAGRIKGASFNLDGKKYSLAANDNHNHLHGGKEGLSSVIWKTEKMEEENAIGLKFFYHSSDGEEGYPGNLDVTVSYLLTNDNELKITYEGKTDKKTLVNLTNHSYFNLSGNLKRDCLEHSLQLETDFFLELSPDFTPTGRLLDAKNTPFDFKQGRKLKDGIHSSHPQNVLVGQGYDHPLVFANDGEHTMVLREEESGRTLLVTTDQPCVVLYSGNQLEGPFSISDVPARKYLGVCLETQVFPDAINHPDFPSIILEREELYYSTTKYRFLFDK</sequence>
<evidence type="ECO:0000256" key="8">
    <source>
        <dbReference type="PIRNR" id="PIRNR005096"/>
    </source>
</evidence>
<evidence type="ECO:0000256" key="3">
    <source>
        <dbReference type="ARBA" id="ARBA00006206"/>
    </source>
</evidence>
<dbReference type="InterPro" id="IPR018052">
    <property type="entry name" value="Ald1_epimerase_CS"/>
</dbReference>
<reference evidence="9 10" key="1">
    <citation type="submission" date="2021-05" db="EMBL/GenBank/DDBJ databases">
        <title>Novel Bacillus species.</title>
        <authorList>
            <person name="Liu G."/>
        </authorList>
    </citation>
    <scope>NUCLEOTIDE SEQUENCE [LARGE SCALE GENOMIC DNA]</scope>
    <source>
        <strain evidence="9 10">FJAT-49705</strain>
    </source>
</reference>
<dbReference type="EC" id="5.1.3.3" evidence="4 8"/>
<dbReference type="InterPro" id="IPR008183">
    <property type="entry name" value="Aldose_1/G6P_1-epimerase"/>
</dbReference>
<evidence type="ECO:0000256" key="4">
    <source>
        <dbReference type="ARBA" id="ARBA00013185"/>
    </source>
</evidence>
<comment type="catalytic activity">
    <reaction evidence="1 8">
        <text>alpha-D-glucose = beta-D-glucose</text>
        <dbReference type="Rhea" id="RHEA:10264"/>
        <dbReference type="ChEBI" id="CHEBI:15903"/>
        <dbReference type="ChEBI" id="CHEBI:17925"/>
        <dbReference type="EC" id="5.1.3.3"/>
    </reaction>
</comment>
<evidence type="ECO:0000313" key="9">
    <source>
        <dbReference type="EMBL" id="MBS4192100.1"/>
    </source>
</evidence>
<comment type="pathway">
    <text evidence="2 8">Carbohydrate metabolism; hexose metabolism.</text>
</comment>
<dbReference type="Pfam" id="PF01263">
    <property type="entry name" value="Aldose_epim"/>
    <property type="match status" value="1"/>
</dbReference>
<comment type="similarity">
    <text evidence="3 8">Belongs to the aldose epimerase family.</text>
</comment>
<evidence type="ECO:0000256" key="2">
    <source>
        <dbReference type="ARBA" id="ARBA00005028"/>
    </source>
</evidence>
<dbReference type="RefSeq" id="WP_213103547.1">
    <property type="nucleotide sequence ID" value="NZ_JAGYPM010000004.1"/>
</dbReference>
<gene>
    <name evidence="9" type="ORF">KHA94_18200</name>
</gene>
<dbReference type="SUPFAM" id="SSF74650">
    <property type="entry name" value="Galactose mutarotase-like"/>
    <property type="match status" value="1"/>
</dbReference>
<evidence type="ECO:0000256" key="5">
    <source>
        <dbReference type="ARBA" id="ARBA00014165"/>
    </source>
</evidence>
<dbReference type="Gene3D" id="2.70.98.10">
    <property type="match status" value="1"/>
</dbReference>
<keyword evidence="6 8" id="KW-0413">Isomerase</keyword>
<dbReference type="Proteomes" id="UP000681027">
    <property type="component" value="Unassembled WGS sequence"/>
</dbReference>
<evidence type="ECO:0000256" key="7">
    <source>
        <dbReference type="ARBA" id="ARBA00023277"/>
    </source>
</evidence>
<protein>
    <recommendedName>
        <fullName evidence="5 8">Aldose 1-epimerase</fullName>
        <ecNumber evidence="4 8">5.1.3.3</ecNumber>
    </recommendedName>
</protein>
<evidence type="ECO:0000256" key="6">
    <source>
        <dbReference type="ARBA" id="ARBA00023235"/>
    </source>
</evidence>
<evidence type="ECO:0000256" key="1">
    <source>
        <dbReference type="ARBA" id="ARBA00001614"/>
    </source>
</evidence>
<dbReference type="InterPro" id="IPR047215">
    <property type="entry name" value="Galactose_mutarotase-like"/>
</dbReference>
<dbReference type="CDD" id="cd09019">
    <property type="entry name" value="galactose_mutarotase_like"/>
    <property type="match status" value="1"/>
</dbReference>
<comment type="caution">
    <text evidence="9">The sequence shown here is derived from an EMBL/GenBank/DDBJ whole genome shotgun (WGS) entry which is preliminary data.</text>
</comment>